<keyword evidence="1 2" id="KW-0378">Hydrolase</keyword>
<proteinExistence type="predicted"/>
<dbReference type="EMBL" id="CP119311">
    <property type="protein sequence ID" value="WEK34184.1"/>
    <property type="molecule type" value="Genomic_DNA"/>
</dbReference>
<dbReference type="GO" id="GO:0016787">
    <property type="term" value="F:hydrolase activity"/>
    <property type="evidence" value="ECO:0007669"/>
    <property type="project" value="UniProtKB-KW"/>
</dbReference>
<name>A0AAJ5WQF9_9BACT</name>
<evidence type="ECO:0000313" key="2">
    <source>
        <dbReference type="EMBL" id="WEK34184.1"/>
    </source>
</evidence>
<gene>
    <name evidence="2" type="ORF">P0Y53_16980</name>
</gene>
<dbReference type="Gene3D" id="1.50.10.10">
    <property type="match status" value="1"/>
</dbReference>
<dbReference type="Pfam" id="PF07470">
    <property type="entry name" value="Glyco_hydro_88"/>
    <property type="match status" value="1"/>
</dbReference>
<reference evidence="2" key="1">
    <citation type="submission" date="2023-03" db="EMBL/GenBank/DDBJ databases">
        <title>Andean soil-derived lignocellulolytic bacterial consortium as a source of novel taxa and putative plastic-active enzymes.</title>
        <authorList>
            <person name="Diaz-Garcia L."/>
            <person name="Chuvochina M."/>
            <person name="Feuerriegel G."/>
            <person name="Bunk B."/>
            <person name="Sproer C."/>
            <person name="Streit W.R."/>
            <person name="Rodriguez L.M."/>
            <person name="Overmann J."/>
            <person name="Jimenez D.J."/>
        </authorList>
    </citation>
    <scope>NUCLEOTIDE SEQUENCE</scope>
    <source>
        <strain evidence="2">MAG 7</strain>
    </source>
</reference>
<dbReference type="PANTHER" id="PTHR33886">
    <property type="entry name" value="UNSATURATED RHAMNOGALACTURONAN HYDROLASE (EUROFUNG)"/>
    <property type="match status" value="1"/>
</dbReference>
<accession>A0AAJ5WQF9</accession>
<sequence>MFWKIAACSLPFFWLFTLPTAPLRAQDKDPLTLVKQVADKMIRDTRFQLQPVLQKTELGMQVIDFSSLAIHEKEVAYAYTYLFVPADTTITLGINSTGALQLWCNRQHQFSQEPRGAGQPVEYSYGRFQFNNNCTLTLKKGFNDLLLRYEASEVAPVVYCRPVQATGDLQSTVQFLSPTAVRQFLATVPVIKEPIDRRPGHPDTTFFAQLPVADNSLSPWWVLGPFPEGAIAVVPGREFQRHFESMGKQLVWQSPPQKTLSELVIDPASTYRRDAYADWHYANGITLWSLQALSAATQDSSYSKHVQNWLTFLLKHKDYFEWQYQSQYAFRGSYHRLFRLSMLDDAGAPALAAAEQYSQQQTPQLADLLTPITDYIINRQMRLKDGTFCRPEPVDSTVWADDLFMSVPYLLRMAKANAQPKYANEAAKQFLLFYKHLHDPRTGLYQHGWYQQTRQQAVARWGRANGWMAWATAELLTWLPPKHPSYKKILKAFQEHAASLVSYQQPDGFWKQLPERSDAYEETSCTAMFSLVLARGVRKGWLPASCREAALNGWKAVASTIQADGTVKGICRGTEIGANEQYYLDRPTVDHDPRGLGAVITAGIEISLLNQQP</sequence>
<dbReference type="InterPro" id="IPR052043">
    <property type="entry name" value="PolySaccharide_Degr_Enz"/>
</dbReference>
<dbReference type="Proteomes" id="UP001220610">
    <property type="component" value="Chromosome"/>
</dbReference>
<dbReference type="PANTHER" id="PTHR33886:SF8">
    <property type="entry name" value="UNSATURATED RHAMNOGALACTURONAN HYDROLASE (EUROFUNG)"/>
    <property type="match status" value="1"/>
</dbReference>
<organism evidence="2 3">
    <name type="scientific">Candidatus Pseudobacter hemicellulosilyticus</name>
    <dbReference type="NCBI Taxonomy" id="3121375"/>
    <lineage>
        <taxon>Bacteria</taxon>
        <taxon>Pseudomonadati</taxon>
        <taxon>Bacteroidota</taxon>
        <taxon>Chitinophagia</taxon>
        <taxon>Chitinophagales</taxon>
        <taxon>Chitinophagaceae</taxon>
        <taxon>Pseudobacter</taxon>
    </lineage>
</organism>
<protein>
    <submittedName>
        <fullName evidence="2">Glycoside hydrolase family 88 protein</fullName>
    </submittedName>
</protein>
<dbReference type="InterPro" id="IPR010905">
    <property type="entry name" value="Glyco_hydro_88"/>
</dbReference>
<dbReference type="AlphaFoldDB" id="A0AAJ5WQF9"/>
<evidence type="ECO:0000313" key="3">
    <source>
        <dbReference type="Proteomes" id="UP001220610"/>
    </source>
</evidence>
<dbReference type="GO" id="GO:0005975">
    <property type="term" value="P:carbohydrate metabolic process"/>
    <property type="evidence" value="ECO:0007669"/>
    <property type="project" value="InterPro"/>
</dbReference>
<evidence type="ECO:0000256" key="1">
    <source>
        <dbReference type="ARBA" id="ARBA00022801"/>
    </source>
</evidence>
<dbReference type="InterPro" id="IPR012341">
    <property type="entry name" value="6hp_glycosidase-like_sf"/>
</dbReference>
<dbReference type="SUPFAM" id="SSF48208">
    <property type="entry name" value="Six-hairpin glycosidases"/>
    <property type="match status" value="1"/>
</dbReference>
<dbReference type="InterPro" id="IPR008928">
    <property type="entry name" value="6-hairpin_glycosidase_sf"/>
</dbReference>